<organism evidence="1 2">
    <name type="scientific">Pseudonocardia acidicola</name>
    <dbReference type="NCBI Taxonomy" id="2724939"/>
    <lineage>
        <taxon>Bacteria</taxon>
        <taxon>Bacillati</taxon>
        <taxon>Actinomycetota</taxon>
        <taxon>Actinomycetes</taxon>
        <taxon>Pseudonocardiales</taxon>
        <taxon>Pseudonocardiaceae</taxon>
        <taxon>Pseudonocardia</taxon>
    </lineage>
</organism>
<dbReference type="RefSeq" id="WP_169381981.1">
    <property type="nucleotide sequence ID" value="NZ_JAAXLA010000024.1"/>
</dbReference>
<reference evidence="1 2" key="1">
    <citation type="submission" date="2020-04" db="EMBL/GenBank/DDBJ databases">
        <authorList>
            <person name="Klaysubun C."/>
            <person name="Duangmal K."/>
            <person name="Lipun K."/>
        </authorList>
    </citation>
    <scope>NUCLEOTIDE SEQUENCE [LARGE SCALE GENOMIC DNA]</scope>
    <source>
        <strain evidence="1 2">K10HN5</strain>
    </source>
</reference>
<gene>
    <name evidence="1" type="ORF">HF526_14635</name>
</gene>
<keyword evidence="2" id="KW-1185">Reference proteome</keyword>
<evidence type="ECO:0000313" key="2">
    <source>
        <dbReference type="Proteomes" id="UP000820669"/>
    </source>
</evidence>
<name>A0ABX1SDC5_9PSEU</name>
<accession>A0ABX1SDC5</accession>
<proteinExistence type="predicted"/>
<dbReference type="EMBL" id="JAAXLA010000024">
    <property type="protein sequence ID" value="NMH98532.1"/>
    <property type="molecule type" value="Genomic_DNA"/>
</dbReference>
<dbReference type="Proteomes" id="UP000820669">
    <property type="component" value="Unassembled WGS sequence"/>
</dbReference>
<protein>
    <submittedName>
        <fullName evidence="1">Uncharacterized protein</fullName>
    </submittedName>
</protein>
<sequence length="90" mass="9804">MPDPRLRVFVENGPRGGEWVTIEAGSDGAPPPRIELLDPAVAQVVDDNTSMPLPPAQRKLSTYERTGVRHADGSAVYRWSGPTDAPPTRR</sequence>
<evidence type="ECO:0000313" key="1">
    <source>
        <dbReference type="EMBL" id="NMH98532.1"/>
    </source>
</evidence>
<comment type="caution">
    <text evidence="1">The sequence shown here is derived from an EMBL/GenBank/DDBJ whole genome shotgun (WGS) entry which is preliminary data.</text>
</comment>